<sequence length="86" mass="9747">MGGIADYSGSLVLQLPIREACHVAVQRTNPSRQKLWKHAQAWQTAEGQRPTPVLQIVCEFSLVFSHQYKILLHLIKSCCIFIIICL</sequence>
<proteinExistence type="predicted"/>
<keyword evidence="2" id="KW-1185">Reference proteome</keyword>
<evidence type="ECO:0000313" key="1">
    <source>
        <dbReference type="EMBL" id="KAK9152811.1"/>
    </source>
</evidence>
<gene>
    <name evidence="1" type="ORF">Sjap_000291</name>
</gene>
<dbReference type="AlphaFoldDB" id="A0AAP0KHS4"/>
<reference evidence="1 2" key="1">
    <citation type="submission" date="2024-01" db="EMBL/GenBank/DDBJ databases">
        <title>Genome assemblies of Stephania.</title>
        <authorList>
            <person name="Yang L."/>
        </authorList>
    </citation>
    <scope>NUCLEOTIDE SEQUENCE [LARGE SCALE GENOMIC DNA]</scope>
    <source>
        <strain evidence="1">QJT</strain>
        <tissue evidence="1">Leaf</tissue>
    </source>
</reference>
<comment type="caution">
    <text evidence="1">The sequence shown here is derived from an EMBL/GenBank/DDBJ whole genome shotgun (WGS) entry which is preliminary data.</text>
</comment>
<organism evidence="1 2">
    <name type="scientific">Stephania japonica</name>
    <dbReference type="NCBI Taxonomy" id="461633"/>
    <lineage>
        <taxon>Eukaryota</taxon>
        <taxon>Viridiplantae</taxon>
        <taxon>Streptophyta</taxon>
        <taxon>Embryophyta</taxon>
        <taxon>Tracheophyta</taxon>
        <taxon>Spermatophyta</taxon>
        <taxon>Magnoliopsida</taxon>
        <taxon>Ranunculales</taxon>
        <taxon>Menispermaceae</taxon>
        <taxon>Menispermoideae</taxon>
        <taxon>Cissampelideae</taxon>
        <taxon>Stephania</taxon>
    </lineage>
</organism>
<evidence type="ECO:0000313" key="2">
    <source>
        <dbReference type="Proteomes" id="UP001417504"/>
    </source>
</evidence>
<dbReference type="EMBL" id="JBBNAE010000001">
    <property type="protein sequence ID" value="KAK9152811.1"/>
    <property type="molecule type" value="Genomic_DNA"/>
</dbReference>
<accession>A0AAP0KHS4</accession>
<name>A0AAP0KHS4_9MAGN</name>
<protein>
    <submittedName>
        <fullName evidence="1">Uncharacterized protein</fullName>
    </submittedName>
</protein>
<dbReference type="Proteomes" id="UP001417504">
    <property type="component" value="Unassembled WGS sequence"/>
</dbReference>